<proteinExistence type="predicted"/>
<keyword evidence="1" id="KW-0472">Membrane</keyword>
<evidence type="ECO:0000313" key="4">
    <source>
        <dbReference type="Proteomes" id="UP001196980"/>
    </source>
</evidence>
<keyword evidence="1" id="KW-1133">Transmembrane helix</keyword>
<reference evidence="3 4" key="1">
    <citation type="journal article" date="2020" name="J Geophys Res Biogeosci">
        <title>Magnetotaxis as an Adaptation to Enable Bacterial Shuttling of Microbial Sulfur and Sulfur Cycling Across Aquatic Oxic#Anoxic Interfaces.</title>
        <authorList>
            <person name="Li J."/>
            <person name="Liu P."/>
            <person name="Wang J."/>
            <person name="Roberts A.P."/>
            <person name="Pan Y."/>
        </authorList>
    </citation>
    <scope>NUCLEOTIDE SEQUENCE [LARGE SCALE GENOMIC DNA]</scope>
    <source>
        <strain evidence="3 4">MYR-1_YQ</strain>
    </source>
</reference>
<dbReference type="EMBL" id="JABXWD010000652">
    <property type="protein sequence ID" value="MBV6343542.1"/>
    <property type="molecule type" value="Genomic_DNA"/>
</dbReference>
<name>A0ABS6S3W4_9BACT</name>
<keyword evidence="1" id="KW-0812">Transmembrane</keyword>
<keyword evidence="2" id="KW-0732">Signal</keyword>
<evidence type="ECO:0000313" key="3">
    <source>
        <dbReference type="EMBL" id="MBV6343542.1"/>
    </source>
</evidence>
<feature type="signal peptide" evidence="2">
    <location>
        <begin position="1"/>
        <end position="23"/>
    </location>
</feature>
<dbReference type="RefSeq" id="WP_218254158.1">
    <property type="nucleotide sequence ID" value="NZ_JABXWD010000652.1"/>
</dbReference>
<evidence type="ECO:0000256" key="1">
    <source>
        <dbReference type="SAM" id="Phobius"/>
    </source>
</evidence>
<accession>A0ABS6S3W4</accession>
<organism evidence="3 4">
    <name type="scientific">Candidatus Magnetobacterium casense</name>
    <dbReference type="NCBI Taxonomy" id="1455061"/>
    <lineage>
        <taxon>Bacteria</taxon>
        <taxon>Pseudomonadati</taxon>
        <taxon>Nitrospirota</taxon>
        <taxon>Thermodesulfovibrionia</taxon>
        <taxon>Thermodesulfovibrionales</taxon>
        <taxon>Candidatus Magnetobacteriaceae</taxon>
        <taxon>Candidatus Magnetobacterium</taxon>
    </lineage>
</organism>
<evidence type="ECO:0000256" key="2">
    <source>
        <dbReference type="SAM" id="SignalP"/>
    </source>
</evidence>
<protein>
    <recommendedName>
        <fullName evidence="5">Secreted protein</fullName>
    </recommendedName>
</protein>
<sequence>MKNIIRMIMAAVATVIGTLSSYAGSTLTAEANPDTYATTLFQTVWDKYALGLAVFGSIFILSLVLWLWHFARSKGIRG</sequence>
<evidence type="ECO:0008006" key="5">
    <source>
        <dbReference type="Google" id="ProtNLM"/>
    </source>
</evidence>
<keyword evidence="4" id="KW-1185">Reference proteome</keyword>
<feature type="transmembrane region" description="Helical" evidence="1">
    <location>
        <begin position="47"/>
        <end position="68"/>
    </location>
</feature>
<feature type="chain" id="PRO_5046898463" description="Secreted protein" evidence="2">
    <location>
        <begin position="24"/>
        <end position="78"/>
    </location>
</feature>
<dbReference type="Proteomes" id="UP001196980">
    <property type="component" value="Unassembled WGS sequence"/>
</dbReference>
<gene>
    <name evidence="3" type="ORF">HWQ67_18385</name>
</gene>
<comment type="caution">
    <text evidence="3">The sequence shown here is derived from an EMBL/GenBank/DDBJ whole genome shotgun (WGS) entry which is preliminary data.</text>
</comment>